<dbReference type="OrthoDB" id="7204880at2"/>
<dbReference type="RefSeq" id="WP_099623545.1">
    <property type="nucleotide sequence ID" value="NZ_CP024201.1"/>
</dbReference>
<reference evidence="2 3" key="1">
    <citation type="submission" date="2017-10" db="EMBL/GenBank/DDBJ databases">
        <title>Genome sequence of Caulobacter mirabilis FWC38.</title>
        <authorList>
            <person name="Fiebig A."/>
            <person name="Crosson S."/>
        </authorList>
    </citation>
    <scope>NUCLEOTIDE SEQUENCE [LARGE SCALE GENOMIC DNA]</scope>
    <source>
        <strain evidence="2 3">FWC 38</strain>
    </source>
</reference>
<proteinExistence type="inferred from homology"/>
<evidence type="ECO:0000313" key="2">
    <source>
        <dbReference type="EMBL" id="ATQ44297.1"/>
    </source>
</evidence>
<organism evidence="2 3">
    <name type="scientific">Caulobacter mirabilis</name>
    <dbReference type="NCBI Taxonomy" id="69666"/>
    <lineage>
        <taxon>Bacteria</taxon>
        <taxon>Pseudomonadati</taxon>
        <taxon>Pseudomonadota</taxon>
        <taxon>Alphaproteobacteria</taxon>
        <taxon>Caulobacterales</taxon>
        <taxon>Caulobacteraceae</taxon>
        <taxon>Caulobacter</taxon>
    </lineage>
</organism>
<gene>
    <name evidence="2" type="ORF">CSW64_18845</name>
</gene>
<keyword evidence="3" id="KW-1185">Reference proteome</keyword>
<dbReference type="NCBIfam" id="NF010240">
    <property type="entry name" value="PRK13687.1"/>
    <property type="match status" value="1"/>
</dbReference>
<dbReference type="Proteomes" id="UP000228945">
    <property type="component" value="Chromosome"/>
</dbReference>
<sequence length="92" mass="10425">MNISKSQQRTLHALAQGGRIELVRDEDDGALVGADCWTREGWRLTDCDLAVFKALRRRRFVASKDGGPYRITRDGLLNLRSQLDNRVGAKRL</sequence>
<dbReference type="HAMAP" id="MF_00827">
    <property type="entry name" value="UPF0386"/>
    <property type="match status" value="1"/>
</dbReference>
<protein>
    <recommendedName>
        <fullName evidence="1">UPF0386 protein CSW64_18845</fullName>
    </recommendedName>
</protein>
<accession>A0A2D2B253</accession>
<evidence type="ECO:0000256" key="1">
    <source>
        <dbReference type="HAMAP-Rule" id="MF_00827"/>
    </source>
</evidence>
<name>A0A2D2B253_9CAUL</name>
<dbReference type="InterPro" id="IPR018654">
    <property type="entry name" value="YjhX_toxin"/>
</dbReference>
<dbReference type="KEGG" id="cmb:CSW64_18845"/>
<comment type="similarity">
    <text evidence="1">Belongs to the UPF0386 family.</text>
</comment>
<dbReference type="Pfam" id="PF09857">
    <property type="entry name" value="YjhX_toxin"/>
    <property type="match status" value="1"/>
</dbReference>
<evidence type="ECO:0000313" key="3">
    <source>
        <dbReference type="Proteomes" id="UP000228945"/>
    </source>
</evidence>
<dbReference type="AlphaFoldDB" id="A0A2D2B253"/>
<dbReference type="EMBL" id="CP024201">
    <property type="protein sequence ID" value="ATQ44297.1"/>
    <property type="molecule type" value="Genomic_DNA"/>
</dbReference>